<evidence type="ECO:0000313" key="2">
    <source>
        <dbReference type="Proteomes" id="UP000758701"/>
    </source>
</evidence>
<dbReference type="RefSeq" id="WP_166623382.1">
    <property type="nucleotide sequence ID" value="NZ_JAHSST010000020.1"/>
</dbReference>
<gene>
    <name evidence="1" type="ORF">KVH32_26070</name>
</gene>
<proteinExistence type="predicted"/>
<organism evidence="1 2">
    <name type="scientific">Streptomyces olivaceus</name>
    <dbReference type="NCBI Taxonomy" id="47716"/>
    <lineage>
        <taxon>Bacteria</taxon>
        <taxon>Bacillati</taxon>
        <taxon>Actinomycetota</taxon>
        <taxon>Actinomycetes</taxon>
        <taxon>Kitasatosporales</taxon>
        <taxon>Streptomycetaceae</taxon>
        <taxon>Streptomyces</taxon>
    </lineage>
</organism>
<accession>A0ABS7W9H5</accession>
<reference evidence="1 2" key="1">
    <citation type="submission" date="2021-06" db="EMBL/GenBank/DDBJ databases">
        <title>Ecological speciation of a Streptomyces species isolated from different habitats and geographic origins.</title>
        <authorList>
            <person name="Wang J."/>
        </authorList>
    </citation>
    <scope>NUCLEOTIDE SEQUENCE [LARGE SCALE GENOMIC DNA]</scope>
    <source>
        <strain evidence="1 2">FXJ8.012</strain>
    </source>
</reference>
<sequence>MQVLALATAALPQGPALSRAGTDLLRSKSLSATPTTGQEQRVGAAAGTGTFTVPGRTVAVFRRAG</sequence>
<keyword evidence="2" id="KW-1185">Reference proteome</keyword>
<comment type="caution">
    <text evidence="1">The sequence shown here is derived from an EMBL/GenBank/DDBJ whole genome shotgun (WGS) entry which is preliminary data.</text>
</comment>
<name>A0ABS7W9H5_STROV</name>
<protein>
    <submittedName>
        <fullName evidence="1">Uncharacterized protein</fullName>
    </submittedName>
</protein>
<dbReference type="EMBL" id="JAHSTP010000012">
    <property type="protein sequence ID" value="MBZ6154598.1"/>
    <property type="molecule type" value="Genomic_DNA"/>
</dbReference>
<evidence type="ECO:0000313" key="1">
    <source>
        <dbReference type="EMBL" id="MBZ6154598.1"/>
    </source>
</evidence>
<dbReference type="Proteomes" id="UP000758701">
    <property type="component" value="Unassembled WGS sequence"/>
</dbReference>